<evidence type="ECO:0000256" key="1">
    <source>
        <dbReference type="ARBA" id="ARBA00022676"/>
    </source>
</evidence>
<dbReference type="EMBL" id="JAETXL010000010">
    <property type="protein sequence ID" value="MBL6279499.1"/>
    <property type="molecule type" value="Genomic_DNA"/>
</dbReference>
<organism evidence="5 6">
    <name type="scientific">Micromonospora fiedleri</name>
    <dbReference type="NCBI Taxonomy" id="1157498"/>
    <lineage>
        <taxon>Bacteria</taxon>
        <taxon>Bacillati</taxon>
        <taxon>Actinomycetota</taxon>
        <taxon>Actinomycetes</taxon>
        <taxon>Micromonosporales</taxon>
        <taxon>Micromonosporaceae</taxon>
        <taxon>Micromonospora</taxon>
    </lineage>
</organism>
<accession>A0ABS1UT02</accession>
<gene>
    <name evidence="5" type="ORF">JMF97_25415</name>
</gene>
<evidence type="ECO:0000313" key="5">
    <source>
        <dbReference type="EMBL" id="MBL6279499.1"/>
    </source>
</evidence>
<dbReference type="RefSeq" id="WP_203223803.1">
    <property type="nucleotide sequence ID" value="NZ_JAETXL010000010.1"/>
</dbReference>
<feature type="domain" description="Glycosyltransferase subfamily 4-like N-terminal" evidence="4">
    <location>
        <begin position="30"/>
        <end position="180"/>
    </location>
</feature>
<dbReference type="CDD" id="cd03801">
    <property type="entry name" value="GT4_PimA-like"/>
    <property type="match status" value="1"/>
</dbReference>
<proteinExistence type="predicted"/>
<dbReference type="Proteomes" id="UP000661193">
    <property type="component" value="Unassembled WGS sequence"/>
</dbReference>
<evidence type="ECO:0000259" key="4">
    <source>
        <dbReference type="Pfam" id="PF13439"/>
    </source>
</evidence>
<dbReference type="Pfam" id="PF00534">
    <property type="entry name" value="Glycos_transf_1"/>
    <property type="match status" value="1"/>
</dbReference>
<protein>
    <submittedName>
        <fullName evidence="5">Glycosyltransferase family 4 protein</fullName>
    </submittedName>
</protein>
<comment type="caution">
    <text evidence="5">The sequence shown here is derived from an EMBL/GenBank/DDBJ whole genome shotgun (WGS) entry which is preliminary data.</text>
</comment>
<dbReference type="PANTHER" id="PTHR45947">
    <property type="entry name" value="SULFOQUINOVOSYL TRANSFERASE SQD2"/>
    <property type="match status" value="1"/>
</dbReference>
<evidence type="ECO:0000256" key="2">
    <source>
        <dbReference type="ARBA" id="ARBA00022679"/>
    </source>
</evidence>
<evidence type="ECO:0000313" key="6">
    <source>
        <dbReference type="Proteomes" id="UP000661193"/>
    </source>
</evidence>
<keyword evidence="6" id="KW-1185">Reference proteome</keyword>
<keyword evidence="1" id="KW-0328">Glycosyltransferase</keyword>
<feature type="domain" description="Glycosyl transferase family 1" evidence="3">
    <location>
        <begin position="196"/>
        <end position="347"/>
    </location>
</feature>
<dbReference type="InterPro" id="IPR001296">
    <property type="entry name" value="Glyco_trans_1"/>
</dbReference>
<dbReference type="Pfam" id="PF13439">
    <property type="entry name" value="Glyco_transf_4"/>
    <property type="match status" value="1"/>
</dbReference>
<reference evidence="5 6" key="1">
    <citation type="submission" date="2021-01" db="EMBL/GenBank/DDBJ databases">
        <title>Genome sequencing of Micromonospora fiedleri MG-37.</title>
        <authorList>
            <person name="Moreland P.E.J."/>
            <person name="Stach J.E.M."/>
        </authorList>
    </citation>
    <scope>NUCLEOTIDE SEQUENCE [LARGE SCALE GENOMIC DNA]</scope>
    <source>
        <strain evidence="5 6">MG-37</strain>
    </source>
</reference>
<name>A0ABS1UT02_9ACTN</name>
<evidence type="ECO:0000259" key="3">
    <source>
        <dbReference type="Pfam" id="PF00534"/>
    </source>
</evidence>
<dbReference type="Gene3D" id="3.40.50.2000">
    <property type="entry name" value="Glycogen Phosphorylase B"/>
    <property type="match status" value="2"/>
</dbReference>
<dbReference type="PANTHER" id="PTHR45947:SF3">
    <property type="entry name" value="SULFOQUINOVOSYL TRANSFERASE SQD2"/>
    <property type="match status" value="1"/>
</dbReference>
<dbReference type="SUPFAM" id="SSF53756">
    <property type="entry name" value="UDP-Glycosyltransferase/glycogen phosphorylase"/>
    <property type="match status" value="1"/>
</dbReference>
<keyword evidence="2" id="KW-0808">Transferase</keyword>
<dbReference type="InterPro" id="IPR050194">
    <property type="entry name" value="Glycosyltransferase_grp1"/>
</dbReference>
<sequence length="385" mass="41914">MTVRTAVDRQLTVAVFTPWYPEPERPWDGTFVANQCDALRDLGVRIRVFKLTRDGLTARMHEIDPADRTAVPHTRRRILGAHHLASLVHGGRLWSEPVDAVLAEGVWASSLLRRVEAPMVVVLHGRAPMTASGARTDPVRRGIIAGSLRRAKALVAVGPDIVDDLPPELRAGCHVVPNGVLLDAFAPRAGSASQRLSADDFPRFVTVGNVDTNKNQETLLRAFAAIRDRWPAASWWVVGDGPERHRLEGLRDQLGHGDRIHFTGRVAPDEVARVLGESDLFVLPSRTEAFGCVYLEAMAVGVPTLVSRSAGLAALIDDDRYLHDPDDSRQLLAKADAILSTPAQYEQAVAFGHALAEGCTWQAHAESLVDVLTHSVLNKKAVTAS</sequence>
<dbReference type="InterPro" id="IPR028098">
    <property type="entry name" value="Glyco_trans_4-like_N"/>
</dbReference>